<protein>
    <submittedName>
        <fullName evidence="1">DUF5641 domain-containing protein</fullName>
    </submittedName>
</protein>
<evidence type="ECO:0000313" key="2">
    <source>
        <dbReference type="Proteomes" id="UP000887013"/>
    </source>
</evidence>
<feature type="non-terminal residue" evidence="1">
    <location>
        <position position="1"/>
    </location>
</feature>
<comment type="caution">
    <text evidence="1">The sequence shown here is derived from an EMBL/GenBank/DDBJ whole genome shotgun (WGS) entry which is preliminary data.</text>
</comment>
<dbReference type="AlphaFoldDB" id="A0A8X6U4J8"/>
<gene>
    <name evidence="1" type="primary">AVEN_28366_1</name>
    <name evidence="1" type="ORF">NPIL_328151</name>
</gene>
<dbReference type="EMBL" id="BMAW01025105">
    <property type="protein sequence ID" value="GFT90893.1"/>
    <property type="molecule type" value="Genomic_DNA"/>
</dbReference>
<accession>A0A8X6U4J8</accession>
<proteinExistence type="predicted"/>
<dbReference type="OrthoDB" id="5967017at2759"/>
<organism evidence="1 2">
    <name type="scientific">Nephila pilipes</name>
    <name type="common">Giant wood spider</name>
    <name type="synonym">Nephila maculata</name>
    <dbReference type="NCBI Taxonomy" id="299642"/>
    <lineage>
        <taxon>Eukaryota</taxon>
        <taxon>Metazoa</taxon>
        <taxon>Ecdysozoa</taxon>
        <taxon>Arthropoda</taxon>
        <taxon>Chelicerata</taxon>
        <taxon>Arachnida</taxon>
        <taxon>Araneae</taxon>
        <taxon>Araneomorphae</taxon>
        <taxon>Entelegynae</taxon>
        <taxon>Araneoidea</taxon>
        <taxon>Nephilidae</taxon>
        <taxon>Nephila</taxon>
    </lineage>
</organism>
<evidence type="ECO:0000313" key="1">
    <source>
        <dbReference type="EMBL" id="GFT90893.1"/>
    </source>
</evidence>
<reference evidence="1" key="1">
    <citation type="submission" date="2020-08" db="EMBL/GenBank/DDBJ databases">
        <title>Multicomponent nature underlies the extraordinary mechanical properties of spider dragline silk.</title>
        <authorList>
            <person name="Kono N."/>
            <person name="Nakamura H."/>
            <person name="Mori M."/>
            <person name="Yoshida Y."/>
            <person name="Ohtoshi R."/>
            <person name="Malay A.D."/>
            <person name="Moran D.A.P."/>
            <person name="Tomita M."/>
            <person name="Numata K."/>
            <person name="Arakawa K."/>
        </authorList>
    </citation>
    <scope>NUCLEOTIDE SEQUENCE</scope>
</reference>
<name>A0A8X6U4J8_NEPPI</name>
<sequence>RGMLNLVMKNAIKGRVKTDLKMLHDELEGKLRAIESQGRTQEKYGDFLILLVESCLPEDVLLAWERNRNQEWPDTKNSRYLEHLMNFLRKEVQGEEMVLLARSGFTPKEPHYNVEKDTPLVYKVNRDLAIVSALVSLDSEQKICGLIPKINKKILTDLKKRKITLSDSFSDATEIDLLIGADVMGKLITENVVELDFGLTAVESKLG</sequence>
<keyword evidence="2" id="KW-1185">Reference proteome</keyword>
<dbReference type="Proteomes" id="UP000887013">
    <property type="component" value="Unassembled WGS sequence"/>
</dbReference>